<sequence length="411" mass="42103">MTTLLAVDTAGRKVLVVGGGPAAAHRAAALALEGAHVLVVAPRICEALVDLHIDGHVEWRRDVVTPDDLDDVWLVHTATGDLATDARVAAWAESRRVWCLTAGAPGVTPGAVGAAASARVPTADEVNVALAGSGALPPGRRVARPDPVTRRDHPGRVVLVGGGPGDVDLLTVRGRRALALADVVVTDRLGPVAVLDELGPGVEVVDVGKAPGRHPVPQNEINRILVDRARRGQTVVRLKGGDPFVLGRGGEEVVACREAGVSVEVVPGVSSAVAAPAAAGIPLTHRGTVAAVHIVNGHDELSDAACLAVRDRSATVVVLMGVATLAATVHRALVRGASPTTPVAIVERGCTPTQRVTRAELATVVAVARRREVTSPAVVVIGDVAAPGLLEVDLEQLLDGSTLPVTAERMA</sequence>
<dbReference type="InterPro" id="IPR035996">
    <property type="entry name" value="4pyrrol_Methylase_sf"/>
</dbReference>
<dbReference type="InterPro" id="IPR050161">
    <property type="entry name" value="Siro_Cobalamin_biosynth"/>
</dbReference>
<keyword evidence="4" id="KW-0949">S-adenosyl-L-methionine</keyword>
<dbReference type="InterPro" id="IPR012409">
    <property type="entry name" value="Sirohaem_synth"/>
</dbReference>
<organism evidence="8 9">
    <name type="scientific">Sanguibacter suaedae</name>
    <dbReference type="NCBI Taxonomy" id="2795737"/>
    <lineage>
        <taxon>Bacteria</taxon>
        <taxon>Bacillati</taxon>
        <taxon>Actinomycetota</taxon>
        <taxon>Actinomycetes</taxon>
        <taxon>Micrococcales</taxon>
        <taxon>Sanguibacteraceae</taxon>
        <taxon>Sanguibacter</taxon>
    </lineage>
</organism>
<dbReference type="Pfam" id="PF13241">
    <property type="entry name" value="NAD_binding_7"/>
    <property type="match status" value="1"/>
</dbReference>
<dbReference type="InterPro" id="IPR014776">
    <property type="entry name" value="4pyrrole_Mease_sub2"/>
</dbReference>
<comment type="caution">
    <text evidence="8">The sequence shown here is derived from an EMBL/GenBank/DDBJ whole genome shotgun (WGS) entry which is preliminary data.</text>
</comment>
<keyword evidence="2 8" id="KW-0489">Methyltransferase</keyword>
<dbReference type="GO" id="GO:0051266">
    <property type="term" value="F:sirohydrochlorin ferrochelatase activity"/>
    <property type="evidence" value="ECO:0007669"/>
    <property type="project" value="InterPro"/>
</dbReference>
<dbReference type="InterPro" id="IPR014777">
    <property type="entry name" value="4pyrrole_Mease_sub1"/>
</dbReference>
<dbReference type="Pfam" id="PF00590">
    <property type="entry name" value="TP_methylase"/>
    <property type="match status" value="1"/>
</dbReference>
<evidence type="ECO:0000256" key="3">
    <source>
        <dbReference type="ARBA" id="ARBA00022679"/>
    </source>
</evidence>
<dbReference type="SUPFAM" id="SSF51735">
    <property type="entry name" value="NAD(P)-binding Rossmann-fold domains"/>
    <property type="match status" value="1"/>
</dbReference>
<dbReference type="NCBIfam" id="TIGR01469">
    <property type="entry name" value="cobA_cysG_Cterm"/>
    <property type="match status" value="1"/>
</dbReference>
<dbReference type="CDD" id="cd11642">
    <property type="entry name" value="SUMT"/>
    <property type="match status" value="1"/>
</dbReference>
<name>A0A934ICF8_9MICO</name>
<dbReference type="GO" id="GO:0043115">
    <property type="term" value="F:precorrin-2 dehydrogenase activity"/>
    <property type="evidence" value="ECO:0007669"/>
    <property type="project" value="InterPro"/>
</dbReference>
<feature type="domain" description="Tetrapyrrole methylase" evidence="7">
    <location>
        <begin position="156"/>
        <end position="363"/>
    </location>
</feature>
<dbReference type="Gene3D" id="3.40.1010.10">
    <property type="entry name" value="Cobalt-precorrin-4 Transmethylase, Domain 1"/>
    <property type="match status" value="1"/>
</dbReference>
<dbReference type="GO" id="GO:0019354">
    <property type="term" value="P:siroheme biosynthetic process"/>
    <property type="evidence" value="ECO:0007669"/>
    <property type="project" value="InterPro"/>
</dbReference>
<feature type="active site" description="Proton donor" evidence="6">
    <location>
        <position position="209"/>
    </location>
</feature>
<dbReference type="EMBL" id="JAEINH010000006">
    <property type="protein sequence ID" value="MBI9115230.1"/>
    <property type="molecule type" value="Genomic_DNA"/>
</dbReference>
<evidence type="ECO:0000313" key="9">
    <source>
        <dbReference type="Proteomes" id="UP000602087"/>
    </source>
</evidence>
<evidence type="ECO:0000256" key="4">
    <source>
        <dbReference type="ARBA" id="ARBA00022691"/>
    </source>
</evidence>
<dbReference type="EC" id="2.1.1.107" evidence="1"/>
<dbReference type="SUPFAM" id="SSF53790">
    <property type="entry name" value="Tetrapyrrole methylase"/>
    <property type="match status" value="1"/>
</dbReference>
<protein>
    <recommendedName>
        <fullName evidence="1">uroporphyrinogen-III C-methyltransferase</fullName>
        <ecNumber evidence="1">2.1.1.107</ecNumber>
    </recommendedName>
</protein>
<dbReference type="PIRSF" id="PIRSF036426">
    <property type="entry name" value="Sirohaem_synth"/>
    <property type="match status" value="1"/>
</dbReference>
<proteinExistence type="predicted"/>
<dbReference type="GO" id="GO:0051287">
    <property type="term" value="F:NAD binding"/>
    <property type="evidence" value="ECO:0007669"/>
    <property type="project" value="InterPro"/>
</dbReference>
<dbReference type="InterPro" id="IPR000878">
    <property type="entry name" value="4pyrrol_Mease"/>
</dbReference>
<dbReference type="GO" id="GO:0032259">
    <property type="term" value="P:methylation"/>
    <property type="evidence" value="ECO:0007669"/>
    <property type="project" value="UniProtKB-KW"/>
</dbReference>
<gene>
    <name evidence="8" type="primary">cobA</name>
    <name evidence="8" type="ORF">JAV76_09435</name>
</gene>
<dbReference type="InterPro" id="IPR036291">
    <property type="entry name" value="NAD(P)-bd_dom_sf"/>
</dbReference>
<keyword evidence="3 8" id="KW-0808">Transferase</keyword>
<dbReference type="PANTHER" id="PTHR45790">
    <property type="entry name" value="SIROHEME SYNTHASE-RELATED"/>
    <property type="match status" value="1"/>
</dbReference>
<accession>A0A934ICF8</accession>
<reference evidence="8" key="1">
    <citation type="submission" date="2020-12" db="EMBL/GenBank/DDBJ databases">
        <title>Sanguibacter suaedae sp. nov., isolated from Suaeda aralocaspica.</title>
        <authorList>
            <person name="Ma Q."/>
        </authorList>
    </citation>
    <scope>NUCLEOTIDE SEQUENCE</scope>
    <source>
        <strain evidence="8">YZGR15</strain>
    </source>
</reference>
<dbReference type="Gene3D" id="3.40.50.720">
    <property type="entry name" value="NAD(P)-binding Rossmann-like Domain"/>
    <property type="match status" value="1"/>
</dbReference>
<evidence type="ECO:0000259" key="7">
    <source>
        <dbReference type="Pfam" id="PF00590"/>
    </source>
</evidence>
<dbReference type="GO" id="GO:0009236">
    <property type="term" value="P:cobalamin biosynthetic process"/>
    <property type="evidence" value="ECO:0007669"/>
    <property type="project" value="InterPro"/>
</dbReference>
<dbReference type="RefSeq" id="WP_198733777.1">
    <property type="nucleotide sequence ID" value="NZ_JAEINH010000006.1"/>
</dbReference>
<evidence type="ECO:0000256" key="6">
    <source>
        <dbReference type="PIRSR" id="PIRSR036426-1"/>
    </source>
</evidence>
<keyword evidence="5" id="KW-0627">Porphyrin biosynthesis</keyword>
<evidence type="ECO:0000256" key="5">
    <source>
        <dbReference type="ARBA" id="ARBA00023244"/>
    </source>
</evidence>
<dbReference type="AlphaFoldDB" id="A0A934ICF8"/>
<feature type="active site" description="Proton acceptor" evidence="6">
    <location>
        <position position="187"/>
    </location>
</feature>
<dbReference type="InterPro" id="IPR006366">
    <property type="entry name" value="CobA/CysG_C"/>
</dbReference>
<evidence type="ECO:0000313" key="8">
    <source>
        <dbReference type="EMBL" id="MBI9115230.1"/>
    </source>
</evidence>
<dbReference type="Proteomes" id="UP000602087">
    <property type="component" value="Unassembled WGS sequence"/>
</dbReference>
<keyword evidence="9" id="KW-1185">Reference proteome</keyword>
<evidence type="ECO:0000256" key="2">
    <source>
        <dbReference type="ARBA" id="ARBA00022603"/>
    </source>
</evidence>
<dbReference type="FunFam" id="3.40.1010.10:FF:000001">
    <property type="entry name" value="Siroheme synthase"/>
    <property type="match status" value="1"/>
</dbReference>
<dbReference type="NCBIfam" id="NF004790">
    <property type="entry name" value="PRK06136.1"/>
    <property type="match status" value="1"/>
</dbReference>
<dbReference type="Gene3D" id="3.30.950.10">
    <property type="entry name" value="Methyltransferase, Cobalt-precorrin-4 Transmethylase, Domain 2"/>
    <property type="match status" value="1"/>
</dbReference>
<dbReference type="PANTHER" id="PTHR45790:SF3">
    <property type="entry name" value="S-ADENOSYL-L-METHIONINE-DEPENDENT UROPORPHYRINOGEN III METHYLTRANSFERASE, CHLOROPLASTIC"/>
    <property type="match status" value="1"/>
</dbReference>
<dbReference type="GO" id="GO:0004851">
    <property type="term" value="F:uroporphyrin-III C-methyltransferase activity"/>
    <property type="evidence" value="ECO:0007669"/>
    <property type="project" value="UniProtKB-EC"/>
</dbReference>
<evidence type="ECO:0000256" key="1">
    <source>
        <dbReference type="ARBA" id="ARBA00012162"/>
    </source>
</evidence>